<protein>
    <submittedName>
        <fullName evidence="1">Uncharacterized protein</fullName>
    </submittedName>
</protein>
<dbReference type="EMBL" id="PFNK01000007">
    <property type="protein sequence ID" value="PIZ44136.1"/>
    <property type="molecule type" value="Genomic_DNA"/>
</dbReference>
<organism evidence="1 2">
    <name type="scientific">candidate division WWE3 bacterium CG_4_10_14_0_2_um_filter_42_7</name>
    <dbReference type="NCBI Taxonomy" id="1975073"/>
    <lineage>
        <taxon>Bacteria</taxon>
        <taxon>Katanobacteria</taxon>
    </lineage>
</organism>
<gene>
    <name evidence="1" type="ORF">COY33_00185</name>
</gene>
<evidence type="ECO:0000313" key="1">
    <source>
        <dbReference type="EMBL" id="PIZ44136.1"/>
    </source>
</evidence>
<dbReference type="AlphaFoldDB" id="A0A2M7TEM5"/>
<sequence>MGNIIINTGSLPLAIIDPELALMAAGRWGYDGGSLLLTRGAGNPLTQKAPKGVPILSFEPAFNPTSPSDWYRNRKTWKPGDPTLTDMLLFPDPDRSAKLEEKWLSESGATIVVHNVEEAKRLSARQDVGPKRVLFELSPGVRMTIREILDALKPEIQSGLRL</sequence>
<name>A0A2M7TEM5_UNCKA</name>
<proteinExistence type="predicted"/>
<dbReference type="Proteomes" id="UP000229915">
    <property type="component" value="Unassembled WGS sequence"/>
</dbReference>
<accession>A0A2M7TEM5</accession>
<comment type="caution">
    <text evidence="1">The sequence shown here is derived from an EMBL/GenBank/DDBJ whole genome shotgun (WGS) entry which is preliminary data.</text>
</comment>
<feature type="non-terminal residue" evidence="1">
    <location>
        <position position="162"/>
    </location>
</feature>
<evidence type="ECO:0000313" key="2">
    <source>
        <dbReference type="Proteomes" id="UP000229915"/>
    </source>
</evidence>
<reference evidence="2" key="1">
    <citation type="submission" date="2017-09" db="EMBL/GenBank/DDBJ databases">
        <title>Depth-based differentiation of microbial function through sediment-hosted aquifers and enrichment of novel symbionts in the deep terrestrial subsurface.</title>
        <authorList>
            <person name="Probst A.J."/>
            <person name="Ladd B."/>
            <person name="Jarett J.K."/>
            <person name="Geller-Mcgrath D.E."/>
            <person name="Sieber C.M.K."/>
            <person name="Emerson J.B."/>
            <person name="Anantharaman K."/>
            <person name="Thomas B.C."/>
            <person name="Malmstrom R."/>
            <person name="Stieglmeier M."/>
            <person name="Klingl A."/>
            <person name="Woyke T."/>
            <person name="Ryan C.M."/>
            <person name="Banfield J.F."/>
        </authorList>
    </citation>
    <scope>NUCLEOTIDE SEQUENCE [LARGE SCALE GENOMIC DNA]</scope>
</reference>